<feature type="compositionally biased region" description="Polar residues" evidence="1">
    <location>
        <begin position="316"/>
        <end position="327"/>
    </location>
</feature>
<feature type="region of interest" description="Disordered" evidence="1">
    <location>
        <begin position="70"/>
        <end position="112"/>
    </location>
</feature>
<feature type="compositionally biased region" description="Low complexity" evidence="1">
    <location>
        <begin position="1697"/>
        <end position="1716"/>
    </location>
</feature>
<evidence type="ECO:0000313" key="3">
    <source>
        <dbReference type="Proteomes" id="UP000006310"/>
    </source>
</evidence>
<feature type="compositionally biased region" description="Basic and acidic residues" evidence="1">
    <location>
        <begin position="1284"/>
        <end position="1297"/>
    </location>
</feature>
<feature type="compositionally biased region" description="Polar residues" evidence="1">
    <location>
        <begin position="1396"/>
        <end position="1405"/>
    </location>
</feature>
<feature type="compositionally biased region" description="Basic and acidic residues" evidence="1">
    <location>
        <begin position="790"/>
        <end position="805"/>
    </location>
</feature>
<dbReference type="HOGENOM" id="CLU_238278_0_0_1"/>
<evidence type="ECO:0000313" key="2">
    <source>
        <dbReference type="EMBL" id="CCK72853.1"/>
    </source>
</evidence>
<feature type="compositionally biased region" description="Polar residues" evidence="1">
    <location>
        <begin position="1305"/>
        <end position="1320"/>
    </location>
</feature>
<feature type="region of interest" description="Disordered" evidence="1">
    <location>
        <begin position="315"/>
        <end position="628"/>
    </location>
</feature>
<feature type="region of interest" description="Disordered" evidence="1">
    <location>
        <begin position="912"/>
        <end position="1336"/>
    </location>
</feature>
<dbReference type="GeneID" id="34528626"/>
<feature type="compositionally biased region" description="Basic and acidic residues" evidence="1">
    <location>
        <begin position="737"/>
        <end position="755"/>
    </location>
</feature>
<name>J7RSF7_HUIN7</name>
<gene>
    <name evidence="2" type="primary">KNAG0L02380</name>
    <name evidence="2" type="ordered locus">KNAG_0L02380</name>
</gene>
<reference evidence="3" key="2">
    <citation type="submission" date="2012-08" db="EMBL/GenBank/DDBJ databases">
        <title>Genome sequence of Kazachstania naganishii.</title>
        <authorList>
            <person name="Gordon J.L."/>
            <person name="Armisen D."/>
            <person name="Proux-Wera E."/>
            <person name="OhEigeartaigh S.S."/>
            <person name="Byrne K.P."/>
            <person name="Wolfe K.H."/>
        </authorList>
    </citation>
    <scope>NUCLEOTIDE SEQUENCE [LARGE SCALE GENOMIC DNA]</scope>
    <source>
        <strain evidence="3">ATCC MYA-139 / BCRC 22969 / CBS 8797 / CCRC 22969 / KCTC 17520 / NBRC 10181 / NCYC 3082</strain>
    </source>
</reference>
<proteinExistence type="predicted"/>
<feature type="compositionally biased region" description="Polar residues" evidence="1">
    <location>
        <begin position="721"/>
        <end position="736"/>
    </location>
</feature>
<evidence type="ECO:0000256" key="1">
    <source>
        <dbReference type="SAM" id="MobiDB-lite"/>
    </source>
</evidence>
<keyword evidence="3" id="KW-1185">Reference proteome</keyword>
<dbReference type="RefSeq" id="XP_022467097.1">
    <property type="nucleotide sequence ID" value="XM_022610842.1"/>
</dbReference>
<feature type="compositionally biased region" description="Basic and acidic residues" evidence="1">
    <location>
        <begin position="1064"/>
        <end position="1094"/>
    </location>
</feature>
<feature type="compositionally biased region" description="Polar residues" evidence="1">
    <location>
        <begin position="928"/>
        <end position="946"/>
    </location>
</feature>
<feature type="compositionally biased region" description="Basic and acidic residues" evidence="1">
    <location>
        <begin position="1015"/>
        <end position="1026"/>
    </location>
</feature>
<feature type="compositionally biased region" description="Basic and acidic residues" evidence="1">
    <location>
        <begin position="1124"/>
        <end position="1138"/>
    </location>
</feature>
<feature type="compositionally biased region" description="Basic and acidic residues" evidence="1">
    <location>
        <begin position="1608"/>
        <end position="1653"/>
    </location>
</feature>
<dbReference type="OMA" id="PINEHTE"/>
<feature type="compositionally biased region" description="Polar residues" evidence="1">
    <location>
        <begin position="432"/>
        <end position="450"/>
    </location>
</feature>
<feature type="region of interest" description="Disordered" evidence="1">
    <location>
        <begin position="668"/>
        <end position="688"/>
    </location>
</feature>
<protein>
    <submittedName>
        <fullName evidence="2">Uncharacterized protein</fullName>
    </submittedName>
</protein>
<feature type="region of interest" description="Disordered" evidence="1">
    <location>
        <begin position="1"/>
        <end position="33"/>
    </location>
</feature>
<feature type="compositionally biased region" description="Basic and acidic residues" evidence="1">
    <location>
        <begin position="980"/>
        <end position="1001"/>
    </location>
</feature>
<feature type="compositionally biased region" description="Basic and acidic residues" evidence="1">
    <location>
        <begin position="210"/>
        <end position="225"/>
    </location>
</feature>
<feature type="compositionally biased region" description="Acidic residues" evidence="1">
    <location>
        <begin position="1729"/>
        <end position="1740"/>
    </location>
</feature>
<feature type="region of interest" description="Disordered" evidence="1">
    <location>
        <begin position="1359"/>
        <end position="1759"/>
    </location>
</feature>
<feature type="compositionally biased region" description="Polar residues" evidence="1">
    <location>
        <begin position="854"/>
        <end position="868"/>
    </location>
</feature>
<feature type="compositionally biased region" description="Basic and acidic residues" evidence="1">
    <location>
        <begin position="244"/>
        <end position="253"/>
    </location>
</feature>
<feature type="compositionally biased region" description="Basic and acidic residues" evidence="1">
    <location>
        <begin position="1484"/>
        <end position="1497"/>
    </location>
</feature>
<feature type="compositionally biased region" description="Basic and acidic residues" evidence="1">
    <location>
        <begin position="1190"/>
        <end position="1200"/>
    </location>
</feature>
<feature type="compositionally biased region" description="Basic and acidic residues" evidence="1">
    <location>
        <begin position="489"/>
        <end position="516"/>
    </location>
</feature>
<reference evidence="2 3" key="1">
    <citation type="journal article" date="2011" name="Proc. Natl. Acad. Sci. U.S.A.">
        <title>Evolutionary erosion of yeast sex chromosomes by mating-type switching accidents.</title>
        <authorList>
            <person name="Gordon J.L."/>
            <person name="Armisen D."/>
            <person name="Proux-Wera E."/>
            <person name="Oheigeartaigh S.S."/>
            <person name="Byrne K.P."/>
            <person name="Wolfe K.H."/>
        </authorList>
    </citation>
    <scope>NUCLEOTIDE SEQUENCE [LARGE SCALE GENOMIC DNA]</scope>
    <source>
        <strain evidence="3">ATCC MYA-139 / BCRC 22969 / CBS 8797 / CCRC 22969 / KCTC 17520 / NBRC 10181 / NCYC 3082</strain>
    </source>
</reference>
<dbReference type="KEGG" id="kng:KNAG_0L02380"/>
<feature type="compositionally biased region" description="Basic and acidic residues" evidence="1">
    <location>
        <begin position="1415"/>
        <end position="1426"/>
    </location>
</feature>
<dbReference type="Proteomes" id="UP000006310">
    <property type="component" value="Chromosome 12"/>
</dbReference>
<feature type="compositionally biased region" description="Basic and acidic residues" evidence="1">
    <location>
        <begin position="1359"/>
        <end position="1376"/>
    </location>
</feature>
<sequence length="1793" mass="195748">MITGNNNKPSAKSQNQQAPHIPGCGVQDDTKPVRIQKQTPRVLPETGQNLAQLNMYARGEKYIEQGVNQVTDDPEFDPQARHYSPVPGAGVANAWDQQPKHQKTWPCPNEGNKTRSTGVTTMAAGAGAGAAIQQTPQVQGTTTLPINEHTEAGAQQQRDATAGQHRRVKTGTHDMHLKDNQTPVTNVHADAGHPAGNVYIGTYVPETAVERQRGNQPSQEKDKDSSSGPLQKIKGIFTTNTNGKPDKSKKEVNTPEKWGVEKAAGPVVSSHPQTHQTEKNIGGAEMYRKPKYGYDMVDQQISDPVMDLYENAHPLNRNTQPSTTTGAPATGVKKTAAPASKEVPPAKTSDLAMTKDKSGPEARGNVAYPSTHDPFVNVPTIEAVERSTGNVPKSRVQPNEADSNEKSDNNPTTFQKIKKVFTHNSSDEKSYSDSNQGLKSHANSGETSGPQPLHYQGLESGPQRSRTSEDQPSTHKASIAQSFKPDPMLSKKAERTVGDAEPVHDFSKKDVAREAEGPIAGNFEATRAAAAAFKRDYRAPDHNDMHKNSRPLNEKDNKDAAPVKEVVLPPPESSQPILTKQPHAKQQAVNDAKEEETENDGTSSLQKIKKIFTPGSSKKNSVDESATDTYDIPRGKYEVKPVEESINRKLETLPKPTEEGVKLGLMPQDFSLNKKGNSNVGEKDPVKHISKREVAADAHGKEFDSTAADAAALAFQRSSEDTNNNIDKSVTGMNKSRTFETSKQDEGPSNGEKHKIGFHNVTVNKLKEPNSSKKRASIPALPSDPSADISPRKIDDDYAPREGLDIGKPGASKNAAPTQPHALRNDVDALISGGSRGISEPDQSNVTRKESTRDSTNAVSHQNLQDSPLSRPMMMKTGEPAIADLEKRSGHEYEMNKPEITQPVVDVYQGAGNAVRGLDEGGDKPFSTEGTNENIQKNTNQDSTGANKEEEEPSTLQKIKNLFTGDTSEKRSDVNGAEMDNEKNSETAEDWNKELSERNYEMDGQEIDAPTVNVYHDDYSMGHEADIPGGLSNIKRNSVGSSEMASDWTNSPSGKDYTSLRAADPPRKDMSVPNTEKYDENLERNEFLDKDTTNTEKMLAYTLGIQKSDDATNPFRNTTNETTGETKEALQHKDRDNLKFPLQSKESQGENRLNEPKMGQNRDANVPVSGVGIGTDPGAVLQGKSMDITKGAERDWERDAGQQQDKMGQNRTTDVPVFESEGAAGASTVSKGRNMKDVQQGWQRDTSQQLSKDSQLTVDPLQGGYGNPMDVGSMEAPSGMLHQTYRDQKDDISKMNIDDQGILAKQQNPSVNNQRQGNTERSTEMDGNGKPEKKNVALPVMLPPHMTTQEGLHDNFMEEHTLQKEPYHRPEDHSQIREGVFAKKSTGPRKAEGLESNKSGTTADVQGQKGVYDLQSKELEDPKLDINKTGSVQAQRKKESEQGINEARKGKNVSCSNKASSSVGSEGKDDFGTLATLEALSNHPESHSQYLEDRDLYPSEANNDKQTVIVPLNAFTDGERTESSIPSPSKDGISDDGNNTADQPAKGEHVKELNETKRNPRNPGDDEMTTKAAVRGMAYNQVGDESRAPAAWTDLQHEHMMKNSVDYSPRDVAHESSQKEGQSNKKRMDDFEIKASDGTDRSQDADDGQDHGQHRGRYPSMIDPNVDTYGFPSRKSVLEEGSGQHYVATSSSHKKNSVGSSSSAGASSMGARSDASPILQRNDSKNEYEDALEGESDEDGPTILLPVTQMTPRDLRKAGIVPVKQEPEPRRSSIMGKLTEKIAHVIGPVKDEL</sequence>
<organism evidence="2 3">
    <name type="scientific">Huiozyma naganishii (strain ATCC MYA-139 / BCRC 22969 / CBS 8797 / KCTC 17520 / NBRC 10181 / NCYC 3082 / Yp74L-3)</name>
    <name type="common">Yeast</name>
    <name type="synonym">Kazachstania naganishii</name>
    <dbReference type="NCBI Taxonomy" id="1071383"/>
    <lineage>
        <taxon>Eukaryota</taxon>
        <taxon>Fungi</taxon>
        <taxon>Dikarya</taxon>
        <taxon>Ascomycota</taxon>
        <taxon>Saccharomycotina</taxon>
        <taxon>Saccharomycetes</taxon>
        <taxon>Saccharomycetales</taxon>
        <taxon>Saccharomycetaceae</taxon>
        <taxon>Huiozyma</taxon>
    </lineage>
</organism>
<feature type="compositionally biased region" description="Polar residues" evidence="1">
    <location>
        <begin position="614"/>
        <end position="628"/>
    </location>
</feature>
<feature type="compositionally biased region" description="Polar residues" evidence="1">
    <location>
        <begin position="1201"/>
        <end position="1213"/>
    </location>
</feature>
<feature type="compositionally biased region" description="Basic and acidic residues" evidence="1">
    <location>
        <begin position="533"/>
        <end position="562"/>
    </location>
</feature>
<feature type="compositionally biased region" description="Polar residues" evidence="1">
    <location>
        <begin position="1"/>
        <end position="18"/>
    </location>
</feature>
<feature type="region of interest" description="Disordered" evidence="1">
    <location>
        <begin position="210"/>
        <end position="253"/>
    </location>
</feature>
<feature type="region of interest" description="Disordered" evidence="1">
    <location>
        <begin position="716"/>
        <end position="877"/>
    </location>
</feature>
<accession>J7RSF7</accession>
<feature type="compositionally biased region" description="Basic and acidic residues" evidence="1">
    <location>
        <begin position="1545"/>
        <end position="1558"/>
    </location>
</feature>
<feature type="compositionally biased region" description="Basic and acidic residues" evidence="1">
    <location>
        <begin position="1436"/>
        <end position="1449"/>
    </location>
</feature>
<feature type="compositionally biased region" description="Polar residues" evidence="1">
    <location>
        <begin position="387"/>
        <end position="401"/>
    </location>
</feature>
<feature type="compositionally biased region" description="Polar residues" evidence="1">
    <location>
        <begin position="670"/>
        <end position="680"/>
    </location>
</feature>
<feature type="compositionally biased region" description="Polar residues" evidence="1">
    <location>
        <begin position="1240"/>
        <end position="1257"/>
    </location>
</feature>
<feature type="compositionally biased region" description="Basic and acidic residues" evidence="1">
    <location>
        <begin position="1321"/>
        <end position="1335"/>
    </location>
</feature>
<dbReference type="EMBL" id="HE978325">
    <property type="protein sequence ID" value="CCK72853.1"/>
    <property type="molecule type" value="Genomic_DNA"/>
</dbReference>
<feature type="compositionally biased region" description="Polar residues" evidence="1">
    <location>
        <begin position="1453"/>
        <end position="1464"/>
    </location>
</feature>
<feature type="compositionally biased region" description="Polar residues" evidence="1">
    <location>
        <begin position="1034"/>
        <end position="1053"/>
    </location>
</feature>